<protein>
    <recommendedName>
        <fullName evidence="1">MmeI-like N-terminal domain-containing protein</fullName>
    </recommendedName>
</protein>
<dbReference type="Pfam" id="PF20464">
    <property type="entry name" value="MmeI_N"/>
    <property type="match status" value="1"/>
</dbReference>
<sequence>MNPLFTAEQLRAPLARFRLSQFADLRAKQALLGEWIAQLKSGKLTSLKEEEVKSRFVTDFFGEVLGFNSGNSRTWQLREELRTKVDATKADAALGYFSTDRATDICRAVIEIKDAATELDARQKRPDPKSAVDQAFEYAPKMRGECRWVIVSNFREIRFYWANDRSRYQHYLLAELAQEEKLKELLLLFHKDRFITRIGESRTDKLLHSTATPVPVAGEQHVVDELYQCLQRFEGLNFVNPNYLASLYPFNILNQHVWHYQDGTLLTLNPHICWLLEGLSVQDNQLVLSEALHDELVGAGVTNYEHKLAWTIRYLNRCHITYFKAVRDYQAIDARHKNTIGFSYRHMFYVGEQDGIEKELDLSPKATCQCLICLYRRLDLTAFLEKLKSAAGYEEYYTLEYAYGNYLAATNNYRTAHDIYLFIERQAKNQQDQGVTYFLAKQNRLHLHNLLQSSYFHDDQEQLLANIRDIDLISVISDELEGEIHPEVRKYLLDIERDDLAYKVQDELDERITRLLNRQRALMRGGTYQGPDDLLHLWYQYDLLYRHINLNYFVYDGFTKYRSLAKRLFEAALIGYSIPEADETRMHEYFVREAIFHINSRDLAGILKKTKKLVVAEQGRQDLLSQTRNLLKSFYQKGIFNAPYATSLLQEFLLNRRFEENITDIFSNLFIILARLRLTVEDVNEMAEALAGFLSVETVLGWSDVEHLAFFLQRKGKLFTQAHLHKLLELVLLENRVRGNRYQPLIPPIVEALYVQYPDFKITEKSLIRKVVANCYSGTGVRAGFKHLAQLHRITDSACTTYLRAEFQEYLNEHFDTDLYRSLLWHDALAYDEHTYFAQWVQEVAPTAHRSFGGFQNGNPQFQNYTFLNFALLIYEKNIPFDTTALQQLTDLPDFESWLIRPDEFDYELFDVNWLTVLRPYKAFFTRLRTIAPLHYATKHYIENNFNPDVYTLYNKHLQPGTEND</sequence>
<geneLocation type="plasmid" evidence="2 3">
    <name>unnamed5</name>
</geneLocation>
<dbReference type="EMBL" id="CP094674">
    <property type="protein sequence ID" value="UOG77625.1"/>
    <property type="molecule type" value="Genomic_DNA"/>
</dbReference>
<evidence type="ECO:0000313" key="3">
    <source>
        <dbReference type="Proteomes" id="UP000831113"/>
    </source>
</evidence>
<dbReference type="InterPro" id="IPR046817">
    <property type="entry name" value="MmeI_N"/>
</dbReference>
<gene>
    <name evidence="2" type="ORF">MTX78_25005</name>
</gene>
<evidence type="ECO:0000313" key="2">
    <source>
        <dbReference type="EMBL" id="UOG77625.1"/>
    </source>
</evidence>
<organism evidence="2 3">
    <name type="scientific">Hymenobacter tibetensis</name>
    <dbReference type="NCBI Taxonomy" id="497967"/>
    <lineage>
        <taxon>Bacteria</taxon>
        <taxon>Pseudomonadati</taxon>
        <taxon>Bacteroidota</taxon>
        <taxon>Cytophagia</taxon>
        <taxon>Cytophagales</taxon>
        <taxon>Hymenobacteraceae</taxon>
        <taxon>Hymenobacter</taxon>
    </lineage>
</organism>
<keyword evidence="3" id="KW-1185">Reference proteome</keyword>
<keyword evidence="2" id="KW-0614">Plasmid</keyword>
<accession>A0ABY4D7T6</accession>
<reference evidence="2 3" key="1">
    <citation type="submission" date="2022-03" db="EMBL/GenBank/DDBJ databases">
        <title>Hymenobactersp. isolated from the air.</title>
        <authorList>
            <person name="Won M."/>
            <person name="Kwon S.-W."/>
        </authorList>
    </citation>
    <scope>NUCLEOTIDE SEQUENCE [LARGE SCALE GENOMIC DNA]</scope>
    <source>
        <strain evidence="2 3">KACC 21982</strain>
        <plasmid evidence="2 3">unnamed5</plasmid>
    </source>
</reference>
<name>A0ABY4D7T6_9BACT</name>
<dbReference type="Proteomes" id="UP000831113">
    <property type="component" value="Plasmid unnamed5"/>
</dbReference>
<dbReference type="RefSeq" id="WP_243803489.1">
    <property type="nucleotide sequence ID" value="NZ_CP094674.1"/>
</dbReference>
<evidence type="ECO:0000259" key="1">
    <source>
        <dbReference type="Pfam" id="PF20464"/>
    </source>
</evidence>
<proteinExistence type="predicted"/>
<feature type="domain" description="MmeI-like N-terminal" evidence="1">
    <location>
        <begin position="50"/>
        <end position="185"/>
    </location>
</feature>